<dbReference type="InterPro" id="IPR004547">
    <property type="entry name" value="Glucosamine6P_isomerase"/>
</dbReference>
<keyword evidence="4" id="KW-1185">Reference proteome</keyword>
<gene>
    <name evidence="3" type="ORF">J2S15_003399</name>
</gene>
<organism evidence="3 4">
    <name type="scientific">Breznakia pachnodae</name>
    <dbReference type="NCBI Taxonomy" id="265178"/>
    <lineage>
        <taxon>Bacteria</taxon>
        <taxon>Bacillati</taxon>
        <taxon>Bacillota</taxon>
        <taxon>Erysipelotrichia</taxon>
        <taxon>Erysipelotrichales</taxon>
        <taxon>Erysipelotrichaceae</taxon>
        <taxon>Breznakia</taxon>
    </lineage>
</organism>
<evidence type="ECO:0000259" key="2">
    <source>
        <dbReference type="Pfam" id="PF01182"/>
    </source>
</evidence>
<protein>
    <submittedName>
        <fullName evidence="3">6-phosphogluconolactonase/glucosamine-6-phosphate isomerase/deaminase</fullName>
    </submittedName>
</protein>
<reference evidence="3 4" key="1">
    <citation type="submission" date="2023-07" db="EMBL/GenBank/DDBJ databases">
        <title>Genomic Encyclopedia of Type Strains, Phase IV (KMG-IV): sequencing the most valuable type-strain genomes for metagenomic binning, comparative biology and taxonomic classification.</title>
        <authorList>
            <person name="Goeker M."/>
        </authorList>
    </citation>
    <scope>NUCLEOTIDE SEQUENCE [LARGE SCALE GENOMIC DNA]</scope>
    <source>
        <strain evidence="3 4">DSM 16784</strain>
    </source>
</reference>
<accession>A0ABU0E824</accession>
<proteinExistence type="predicted"/>
<dbReference type="PANTHER" id="PTHR42892">
    <property type="entry name" value="GLUCOSAMINE-6-PHOSPHATE DEAMINASE-LIKE PROTEIN BT_0258-RELATED"/>
    <property type="match status" value="1"/>
</dbReference>
<dbReference type="SUPFAM" id="SSF100950">
    <property type="entry name" value="NagB/RpiA/CoA transferase-like"/>
    <property type="match status" value="1"/>
</dbReference>
<keyword evidence="3" id="KW-0413">Isomerase</keyword>
<dbReference type="Pfam" id="PF01182">
    <property type="entry name" value="Glucosamine_iso"/>
    <property type="match status" value="1"/>
</dbReference>
<comment type="caution">
    <text evidence="3">The sequence shown here is derived from an EMBL/GenBank/DDBJ whole genome shotgun (WGS) entry which is preliminary data.</text>
</comment>
<dbReference type="CDD" id="cd01399">
    <property type="entry name" value="GlcN6P_deaminase"/>
    <property type="match status" value="1"/>
</dbReference>
<dbReference type="EMBL" id="JAUSUR010000007">
    <property type="protein sequence ID" value="MDQ0362645.1"/>
    <property type="molecule type" value="Genomic_DNA"/>
</dbReference>
<sequence>MKLIITSDYEEMSQISAQLVLSKMYSDKRVNLSLTAGSTPARMYEILKDFMADRPYFDNVHFYNFDEISIEGEQYGLTMRSLNEQFYHPCTIKKENIHELNPTNYENYDQKITDDGGLDLILVGIGADGHFCGNLPEYTKFENETYTVMMEEGDKNFKLLHELIGKKPEGATVTFGPRTVLSAKQVVLFANGEHKADIIQKALEGPVTTDVPSSVLKLHPNLVVVLDKEAASKLSK</sequence>
<dbReference type="NCBIfam" id="NF009022">
    <property type="entry name" value="PRK12358.1"/>
    <property type="match status" value="1"/>
</dbReference>
<dbReference type="InterPro" id="IPR037171">
    <property type="entry name" value="NagB/RpiA_transferase-like"/>
</dbReference>
<dbReference type="PANTHER" id="PTHR42892:SF1">
    <property type="entry name" value="GLUCOSAMINE-6-PHOSPHATE ISOMERASE"/>
    <property type="match status" value="1"/>
</dbReference>
<dbReference type="InterPro" id="IPR018321">
    <property type="entry name" value="Glucosamine6P_isomerase_CS"/>
</dbReference>
<keyword evidence="1" id="KW-0119">Carbohydrate metabolism</keyword>
<dbReference type="GO" id="GO:0016853">
    <property type="term" value="F:isomerase activity"/>
    <property type="evidence" value="ECO:0007669"/>
    <property type="project" value="UniProtKB-KW"/>
</dbReference>
<dbReference type="Proteomes" id="UP001230220">
    <property type="component" value="Unassembled WGS sequence"/>
</dbReference>
<evidence type="ECO:0000256" key="1">
    <source>
        <dbReference type="ARBA" id="ARBA00023277"/>
    </source>
</evidence>
<evidence type="ECO:0000313" key="3">
    <source>
        <dbReference type="EMBL" id="MDQ0362645.1"/>
    </source>
</evidence>
<dbReference type="RefSeq" id="WP_307410442.1">
    <property type="nucleotide sequence ID" value="NZ_JAUSUR010000007.1"/>
</dbReference>
<name>A0ABU0E824_9FIRM</name>
<evidence type="ECO:0000313" key="4">
    <source>
        <dbReference type="Proteomes" id="UP001230220"/>
    </source>
</evidence>
<dbReference type="InterPro" id="IPR006148">
    <property type="entry name" value="Glc/Gal-6P_isomerase"/>
</dbReference>
<dbReference type="Gene3D" id="3.40.50.1360">
    <property type="match status" value="1"/>
</dbReference>
<dbReference type="PROSITE" id="PS01161">
    <property type="entry name" value="GLC_GALNAC_ISOMERASE"/>
    <property type="match status" value="1"/>
</dbReference>
<feature type="domain" description="Glucosamine/galactosamine-6-phosphate isomerase" evidence="2">
    <location>
        <begin position="21"/>
        <end position="217"/>
    </location>
</feature>
<dbReference type="InterPro" id="IPR052960">
    <property type="entry name" value="GlcN6P_deaminase-like"/>
</dbReference>